<evidence type="ECO:0000313" key="3">
    <source>
        <dbReference type="Proteomes" id="UP001165363"/>
    </source>
</evidence>
<keyword evidence="3" id="KW-1185">Reference proteome</keyword>
<feature type="chain" id="PRO_5047135556" evidence="1">
    <location>
        <begin position="19"/>
        <end position="175"/>
    </location>
</feature>
<proteinExistence type="predicted"/>
<comment type="caution">
    <text evidence="2">The sequence shown here is derived from an EMBL/GenBank/DDBJ whole genome shotgun (WGS) entry which is preliminary data.</text>
</comment>
<sequence length="175" mass="18317">MRSILSMGLAMLSAPTTAEVVSADAHGFEVQESVSLVVPPAQAYAAFGRIGSWWNPEHSYSGNSANLRLALQAGGCFCESDPKKGGGVEHMRVSVVIPGERIVMTGSLGPLLYQAATGVMDVKFDRIAGGTKVTLNYRAAGFAKGDADKLAPLVDSVLADQVKRYRAFAAKGGGK</sequence>
<feature type="signal peptide" evidence="1">
    <location>
        <begin position="1"/>
        <end position="18"/>
    </location>
</feature>
<reference evidence="2" key="1">
    <citation type="submission" date="2022-05" db="EMBL/GenBank/DDBJ databases">
        <authorList>
            <person name="Jo J.-H."/>
            <person name="Im W.-T."/>
        </authorList>
    </citation>
    <scope>NUCLEOTIDE SEQUENCE</scope>
    <source>
        <strain evidence="2">SE158</strain>
    </source>
</reference>
<keyword evidence="1" id="KW-0732">Signal</keyword>
<protein>
    <submittedName>
        <fullName evidence="2">ATPase</fullName>
    </submittedName>
</protein>
<evidence type="ECO:0000313" key="2">
    <source>
        <dbReference type="EMBL" id="MCL6683248.1"/>
    </source>
</evidence>
<dbReference type="RefSeq" id="WP_249847186.1">
    <property type="nucleotide sequence ID" value="NZ_JAMGBD010000001.1"/>
</dbReference>
<evidence type="ECO:0000256" key="1">
    <source>
        <dbReference type="SAM" id="SignalP"/>
    </source>
</evidence>
<dbReference type="Gene3D" id="3.30.530.20">
    <property type="match status" value="1"/>
</dbReference>
<dbReference type="InterPro" id="IPR023393">
    <property type="entry name" value="START-like_dom_sf"/>
</dbReference>
<accession>A0ABT0RL00</accession>
<dbReference type="EMBL" id="JAMGBD010000001">
    <property type="protein sequence ID" value="MCL6683248.1"/>
    <property type="molecule type" value="Genomic_DNA"/>
</dbReference>
<dbReference type="SUPFAM" id="SSF55961">
    <property type="entry name" value="Bet v1-like"/>
    <property type="match status" value="1"/>
</dbReference>
<organism evidence="2 3">
    <name type="scientific">Sphingomonas alba</name>
    <dbReference type="NCBI Taxonomy" id="2908208"/>
    <lineage>
        <taxon>Bacteria</taxon>
        <taxon>Pseudomonadati</taxon>
        <taxon>Pseudomonadota</taxon>
        <taxon>Alphaproteobacteria</taxon>
        <taxon>Sphingomonadales</taxon>
        <taxon>Sphingomonadaceae</taxon>
        <taxon>Sphingomonas</taxon>
    </lineage>
</organism>
<name>A0ABT0RL00_9SPHN</name>
<dbReference type="Proteomes" id="UP001165363">
    <property type="component" value="Unassembled WGS sequence"/>
</dbReference>
<gene>
    <name evidence="2" type="ORF">LZ536_04945</name>
</gene>